<keyword evidence="2 5" id="KW-0812">Transmembrane</keyword>
<comment type="function">
    <text evidence="5">Part of the twin-arginine translocation (Tat) system that transports large folded proteins containing a characteristic twin-arginine motif in their signal peptide across membranes.</text>
</comment>
<keyword evidence="5" id="KW-1003">Cell membrane</keyword>
<dbReference type="Pfam" id="PF00902">
    <property type="entry name" value="TatC"/>
    <property type="match status" value="1"/>
</dbReference>
<keyword evidence="3 5" id="KW-1133">Transmembrane helix</keyword>
<dbReference type="PANTHER" id="PTHR30371:SF0">
    <property type="entry name" value="SEC-INDEPENDENT PROTEIN TRANSLOCASE PROTEIN TATC, CHLOROPLASTIC-RELATED"/>
    <property type="match status" value="1"/>
</dbReference>
<dbReference type="RefSeq" id="WP_244853706.1">
    <property type="nucleotide sequence ID" value="NZ_BORP01000008.1"/>
</dbReference>
<evidence type="ECO:0000256" key="5">
    <source>
        <dbReference type="HAMAP-Rule" id="MF_00902"/>
    </source>
</evidence>
<keyword evidence="5" id="KW-0811">Translocation</keyword>
<reference evidence="6" key="1">
    <citation type="submission" date="2021-03" db="EMBL/GenBank/DDBJ databases">
        <title>Antimicrobial resistance genes in bacteria isolated from Japanese honey, and their potential for conferring macrolide and lincosamide resistance in the American foulbrood pathogen Paenibacillus larvae.</title>
        <authorList>
            <person name="Okamoto M."/>
            <person name="Kumagai M."/>
            <person name="Kanamori H."/>
            <person name="Takamatsu D."/>
        </authorList>
    </citation>
    <scope>NUCLEOTIDE SEQUENCE</scope>
    <source>
        <strain evidence="6">J43TS3</strain>
    </source>
</reference>
<dbReference type="EMBL" id="BORP01000008">
    <property type="protein sequence ID" value="GIO28639.1"/>
    <property type="molecule type" value="Genomic_DNA"/>
</dbReference>
<accession>A0A919XA29</accession>
<dbReference type="PROSITE" id="PS01218">
    <property type="entry name" value="TATC"/>
    <property type="match status" value="1"/>
</dbReference>
<keyword evidence="5" id="KW-0653">Protein transport</keyword>
<comment type="subcellular location">
    <subcellularLocation>
        <location evidence="5">Cell membrane</location>
        <topology evidence="5">Multi-pass membrane protein</topology>
    </subcellularLocation>
    <subcellularLocation>
        <location evidence="1">Membrane</location>
        <topology evidence="1">Multi-pass membrane protein</topology>
    </subcellularLocation>
</comment>
<dbReference type="GO" id="GO:0043953">
    <property type="term" value="P:protein transport by the Tat complex"/>
    <property type="evidence" value="ECO:0007669"/>
    <property type="project" value="UniProtKB-UniRule"/>
</dbReference>
<gene>
    <name evidence="6" type="primary">tatC_2</name>
    <name evidence="5" type="synonym">tatC</name>
    <name evidence="6" type="ORF">J43TS3_32500</name>
</gene>
<comment type="similarity">
    <text evidence="5">Belongs to the TatC family.</text>
</comment>
<feature type="transmembrane region" description="Helical" evidence="5">
    <location>
        <begin position="63"/>
        <end position="84"/>
    </location>
</feature>
<dbReference type="PRINTS" id="PR01840">
    <property type="entry name" value="TATCFAMILY"/>
</dbReference>
<dbReference type="InterPro" id="IPR002033">
    <property type="entry name" value="TatC"/>
</dbReference>
<organism evidence="6 7">
    <name type="scientific">Ornithinibacillus bavariensis</name>
    <dbReference type="NCBI Taxonomy" id="545502"/>
    <lineage>
        <taxon>Bacteria</taxon>
        <taxon>Bacillati</taxon>
        <taxon>Bacillota</taxon>
        <taxon>Bacilli</taxon>
        <taxon>Bacillales</taxon>
        <taxon>Bacillaceae</taxon>
        <taxon>Ornithinibacillus</taxon>
    </lineage>
</organism>
<evidence type="ECO:0000313" key="6">
    <source>
        <dbReference type="EMBL" id="GIO28639.1"/>
    </source>
</evidence>
<feature type="transmembrane region" description="Helical" evidence="5">
    <location>
        <begin position="191"/>
        <end position="206"/>
    </location>
</feature>
<dbReference type="GO" id="GO:0065002">
    <property type="term" value="P:intracellular protein transmembrane transport"/>
    <property type="evidence" value="ECO:0007669"/>
    <property type="project" value="TreeGrafter"/>
</dbReference>
<comment type="caution">
    <text evidence="6">The sequence shown here is derived from an EMBL/GenBank/DDBJ whole genome shotgun (WGS) entry which is preliminary data.</text>
</comment>
<sequence>MNHDMTFLEHLTELRRRLLIVAIVFIFSFIFGYVISPTILEFIRDYTFPDNIEWNVFNFTDGFMIYLKCSILVSSFCTIPVFVYELWRFIKPGLTRKEARATFFYIPSSFLLFGIGVSFSFFILFPMVLNFMSSINHNIGATETYGISQYFTLLFNIVFPVSIIFELPVIVMLLSRIGILSPDRLKKARKVSYFILVIIGVSLTPPDFVSDILVIIPLILLFEFSIQISGWSIKRRNKNLLK</sequence>
<dbReference type="GO" id="GO:0009977">
    <property type="term" value="F:proton motive force dependent protein transmembrane transporter activity"/>
    <property type="evidence" value="ECO:0007669"/>
    <property type="project" value="TreeGrafter"/>
</dbReference>
<evidence type="ECO:0000256" key="3">
    <source>
        <dbReference type="ARBA" id="ARBA00022989"/>
    </source>
</evidence>
<dbReference type="HAMAP" id="MF_00902">
    <property type="entry name" value="TatC"/>
    <property type="match status" value="1"/>
</dbReference>
<keyword evidence="5" id="KW-0813">Transport</keyword>
<feature type="transmembrane region" description="Helical" evidence="5">
    <location>
        <begin position="18"/>
        <end position="43"/>
    </location>
</feature>
<dbReference type="GO" id="GO:0033281">
    <property type="term" value="C:TAT protein transport complex"/>
    <property type="evidence" value="ECO:0007669"/>
    <property type="project" value="UniProtKB-UniRule"/>
</dbReference>
<dbReference type="PANTHER" id="PTHR30371">
    <property type="entry name" value="SEC-INDEPENDENT PROTEIN TRANSLOCASE PROTEIN TATC"/>
    <property type="match status" value="1"/>
</dbReference>
<protein>
    <recommendedName>
        <fullName evidence="5">Sec-independent protein translocase protein TatC</fullName>
    </recommendedName>
</protein>
<feature type="transmembrane region" description="Helical" evidence="5">
    <location>
        <begin position="212"/>
        <end position="233"/>
    </location>
</feature>
<evidence type="ECO:0000313" key="7">
    <source>
        <dbReference type="Proteomes" id="UP000676917"/>
    </source>
</evidence>
<evidence type="ECO:0000256" key="4">
    <source>
        <dbReference type="ARBA" id="ARBA00023136"/>
    </source>
</evidence>
<comment type="subunit">
    <text evidence="5">Forms a complex with TatA.</text>
</comment>
<dbReference type="Proteomes" id="UP000676917">
    <property type="component" value="Unassembled WGS sequence"/>
</dbReference>
<proteinExistence type="inferred from homology"/>
<keyword evidence="4 5" id="KW-0472">Membrane</keyword>
<dbReference type="AlphaFoldDB" id="A0A919XA29"/>
<evidence type="ECO:0000256" key="2">
    <source>
        <dbReference type="ARBA" id="ARBA00022692"/>
    </source>
</evidence>
<feature type="transmembrane region" description="Helical" evidence="5">
    <location>
        <begin position="149"/>
        <end position="179"/>
    </location>
</feature>
<name>A0A919XA29_9BACI</name>
<evidence type="ECO:0000256" key="1">
    <source>
        <dbReference type="ARBA" id="ARBA00004141"/>
    </source>
</evidence>
<keyword evidence="7" id="KW-1185">Reference proteome</keyword>
<feature type="transmembrane region" description="Helical" evidence="5">
    <location>
        <begin position="104"/>
        <end position="129"/>
    </location>
</feature>
<dbReference type="InterPro" id="IPR019820">
    <property type="entry name" value="Sec-indep_translocase_CS"/>
</dbReference>
<dbReference type="NCBIfam" id="TIGR00945">
    <property type="entry name" value="tatC"/>
    <property type="match status" value="1"/>
</dbReference>